<sequence length="465" mass="48597">MTSQTPDATTRSVRIIFPIGMLGGGITEETVARGIELGADAIAVDGGSTDSGPHYLGSGIAKTSRGSLKRDLRTILVAGRRAGIPVVVTTCGTSGTDSGVEWVADIAREIADEEGLTFTLARIYSELTQPTVLDALASGRIDALEPAGPLDAATVTSCEHIVGLMGHVPITEALAAGADLVLTGRASDTASVAGIALGRGLAAGPTWHAAKTVECGSQCTTDPIGGGVLVEIDDEGFTVHPLTETAAATPMTVAAHMLYENADPYRLREPGGTLDTSAAVYTAVTDRVTRVEGSIFEEAEQATIKLEGAAIGGYETVSLVGIRDPHVLAHMDDWIARFSGELARRVSSHLGLEKGQYDAELRAYGYNAVLGDLEPGGPPPREVGVLFRARAADQATATAIAKVANPLLLHLPLEGMTHLPSFAFATSPAEMERGASYEFVLQHTIAVDDEAELFRTEYEEVAPRG</sequence>
<evidence type="ECO:0000313" key="2">
    <source>
        <dbReference type="EMBL" id="MDO7883094.1"/>
    </source>
</evidence>
<gene>
    <name evidence="2" type="ORF">Q5716_12725</name>
</gene>
<keyword evidence="3" id="KW-1185">Reference proteome</keyword>
<feature type="domain" description="Acyclic terpene utilisation N-terminal" evidence="1">
    <location>
        <begin position="69"/>
        <end position="412"/>
    </location>
</feature>
<dbReference type="RefSeq" id="WP_305003524.1">
    <property type="nucleotide sequence ID" value="NZ_JAUQUB010000003.1"/>
</dbReference>
<proteinExistence type="predicted"/>
<organism evidence="2 3">
    <name type="scientific">Antiquaquibacter soli</name>
    <dbReference type="NCBI Taxonomy" id="3064523"/>
    <lineage>
        <taxon>Bacteria</taxon>
        <taxon>Bacillati</taxon>
        <taxon>Actinomycetota</taxon>
        <taxon>Actinomycetes</taxon>
        <taxon>Micrococcales</taxon>
        <taxon>Microbacteriaceae</taxon>
        <taxon>Antiquaquibacter</taxon>
    </lineage>
</organism>
<dbReference type="Pfam" id="PF07287">
    <property type="entry name" value="AtuA"/>
    <property type="match status" value="1"/>
</dbReference>
<dbReference type="EMBL" id="JAUQUB010000003">
    <property type="protein sequence ID" value="MDO7883094.1"/>
    <property type="molecule type" value="Genomic_DNA"/>
</dbReference>
<evidence type="ECO:0000259" key="1">
    <source>
        <dbReference type="Pfam" id="PF07287"/>
    </source>
</evidence>
<comment type="caution">
    <text evidence="2">The sequence shown here is derived from an EMBL/GenBank/DDBJ whole genome shotgun (WGS) entry which is preliminary data.</text>
</comment>
<name>A0ABT9BQ77_9MICO</name>
<protein>
    <submittedName>
        <fullName evidence="2">Acyclic terpene utilization AtuA family protein</fullName>
    </submittedName>
</protein>
<evidence type="ECO:0000313" key="3">
    <source>
        <dbReference type="Proteomes" id="UP001241072"/>
    </source>
</evidence>
<dbReference type="Proteomes" id="UP001241072">
    <property type="component" value="Unassembled WGS sequence"/>
</dbReference>
<reference evidence="2 3" key="1">
    <citation type="submission" date="2023-07" db="EMBL/GenBank/DDBJ databases">
        <title>Protaetiibacter sp. nov WY-16 isolated from soil.</title>
        <authorList>
            <person name="Liu B."/>
            <person name="Wan Y."/>
        </authorList>
    </citation>
    <scope>NUCLEOTIDE SEQUENCE [LARGE SCALE GENOMIC DNA]</scope>
    <source>
        <strain evidence="2 3">WY-16</strain>
    </source>
</reference>
<dbReference type="InterPro" id="IPR010839">
    <property type="entry name" value="AtuA_N"/>
</dbReference>
<accession>A0ABT9BQ77</accession>